<gene>
    <name evidence="3" type="ORF">EYH55_05880</name>
</gene>
<dbReference type="AlphaFoldDB" id="A0A833ECB4"/>
<organism evidence="3 4">
    <name type="scientific">Methanothermococcus okinawensis</name>
    <dbReference type="NCBI Taxonomy" id="155863"/>
    <lineage>
        <taxon>Archaea</taxon>
        <taxon>Methanobacteriati</taxon>
        <taxon>Methanobacteriota</taxon>
        <taxon>Methanomada group</taxon>
        <taxon>Methanococci</taxon>
        <taxon>Methanococcales</taxon>
        <taxon>Methanococcaceae</taxon>
        <taxon>Methanothermococcus</taxon>
    </lineage>
</organism>
<evidence type="ECO:0000259" key="1">
    <source>
        <dbReference type="Pfam" id="PF05123"/>
    </source>
</evidence>
<sequence>MAMSLKKITAIAVGGAMVASTLASGVAAETVVIGDVDEFMKNVVKDGKPNVDIVVGSKAAAMDVVAAADIAAKIGSMCYKEATIEDGLAKLGFTASADSELTFDLKGIYPNDTEIILMAAPRSSYTSGLLPDLFTLSGQIEGLEKIVEGLISVNISKAVIDPNVRRLSTLVRDSDADPNDVNNNDKSEDAIEFLLTNVYKKDNETYIIPKKGMLYGTLMFEDGKKDFAHISRVHIGMEMPFLGEIYRIVDVDGKSIYLGKDAYSGILRDGEIVDIGNGYQVKVKKVLVSIETGDTKVAIEILKDGKVVKSADEERPYVLRHGEIGVIVYDAHMDIPRDYGYASLIITKDVKEYKLGEKFDGDWKLYAIAKDDNRILVKKTKFDTEEDTLTDYITIQVGSEDLPVCGLALRYEGDEIKDLDIGDVVEFVNDYAMVEFTDDDEEDKLYAKYKMEISKDVTLDIGQKIEILNAEIELKDIKATAQEVVPIETPIAKLDTEASLDTDKYLILVGGPVANKLTEELQKQGKVNINNDSPATLQVVDGRILVVAGGDRHKTREAALYLIQNY</sequence>
<evidence type="ECO:0000259" key="2">
    <source>
        <dbReference type="Pfam" id="PF05124"/>
    </source>
</evidence>
<feature type="domain" description="S-layer protein outer" evidence="2">
    <location>
        <begin position="35"/>
        <end position="565"/>
    </location>
</feature>
<dbReference type="Pfam" id="PF05124">
    <property type="entry name" value="S_layer_C"/>
    <property type="match status" value="1"/>
</dbReference>
<dbReference type="InterPro" id="IPR006454">
    <property type="entry name" value="S_layer_MJ"/>
</dbReference>
<evidence type="ECO:0000313" key="4">
    <source>
        <dbReference type="Proteomes" id="UP000623215"/>
    </source>
</evidence>
<protein>
    <submittedName>
        <fullName evidence="3">S-layer protein</fullName>
    </submittedName>
</protein>
<dbReference type="InterPro" id="IPR022651">
    <property type="entry name" value="S_layer_C"/>
</dbReference>
<name>A0A833ECB4_9EURY</name>
<dbReference type="NCBIfam" id="TIGR01564">
    <property type="entry name" value="S_layer_MJ"/>
    <property type="match status" value="1"/>
</dbReference>
<dbReference type="Proteomes" id="UP000623215">
    <property type="component" value="Unassembled WGS sequence"/>
</dbReference>
<accession>A0A833ECB4</accession>
<dbReference type="Pfam" id="PF05123">
    <property type="entry name" value="S_layer_N"/>
    <property type="match status" value="1"/>
</dbReference>
<dbReference type="EMBL" id="DQVW01000115">
    <property type="protein sequence ID" value="HIQ32988.1"/>
    <property type="molecule type" value="Genomic_DNA"/>
</dbReference>
<dbReference type="InterPro" id="IPR022650">
    <property type="entry name" value="S_layer_central"/>
</dbReference>
<feature type="domain" description="S-layer protein central" evidence="1">
    <location>
        <begin position="161"/>
        <end position="481"/>
    </location>
</feature>
<proteinExistence type="predicted"/>
<comment type="caution">
    <text evidence="3">The sequence shown here is derived from an EMBL/GenBank/DDBJ whole genome shotgun (WGS) entry which is preliminary data.</text>
</comment>
<reference evidence="3" key="1">
    <citation type="journal article" date="2020" name="ISME J.">
        <title>Gammaproteobacteria mediating utilization of methyl-, sulfur- and petroleum organic compounds in deep ocean hydrothermal plumes.</title>
        <authorList>
            <person name="Zhou Z."/>
            <person name="Liu Y."/>
            <person name="Pan J."/>
            <person name="Cron B.R."/>
            <person name="Toner B.M."/>
            <person name="Anantharaman K."/>
            <person name="Breier J.A."/>
            <person name="Dick G.J."/>
            <person name="Li M."/>
        </authorList>
    </citation>
    <scope>NUCLEOTIDE SEQUENCE</scope>
    <source>
        <strain evidence="3">SZUA-1534</strain>
    </source>
</reference>
<evidence type="ECO:0000313" key="3">
    <source>
        <dbReference type="EMBL" id="HIQ32988.1"/>
    </source>
</evidence>